<evidence type="ECO:0000313" key="7">
    <source>
        <dbReference type="EMBL" id="CAD8928274.1"/>
    </source>
</evidence>
<dbReference type="SUPFAM" id="SSF53187">
    <property type="entry name" value="Zn-dependent exopeptidases"/>
    <property type="match status" value="1"/>
</dbReference>
<evidence type="ECO:0000256" key="2">
    <source>
        <dbReference type="PROSITE-ProRule" id="PRU01379"/>
    </source>
</evidence>
<dbReference type="GO" id="GO:0016485">
    <property type="term" value="P:protein processing"/>
    <property type="evidence" value="ECO:0007669"/>
    <property type="project" value="TreeGrafter"/>
</dbReference>
<dbReference type="EMBL" id="HBFV01000920">
    <property type="protein sequence ID" value="CAD8928274.1"/>
    <property type="molecule type" value="Transcribed_RNA"/>
</dbReference>
<dbReference type="AlphaFoldDB" id="A0A6T5WVG0"/>
<feature type="chain" id="PRO_5035584818" description="Peptidase M14 domain-containing protein" evidence="4">
    <location>
        <begin position="32"/>
        <end position="494"/>
    </location>
</feature>
<feature type="signal peptide" evidence="4">
    <location>
        <begin position="1"/>
        <end position="31"/>
    </location>
</feature>
<dbReference type="GO" id="GO:0005615">
    <property type="term" value="C:extracellular space"/>
    <property type="evidence" value="ECO:0007669"/>
    <property type="project" value="TreeGrafter"/>
</dbReference>
<feature type="transmembrane region" description="Helical" evidence="3">
    <location>
        <begin position="458"/>
        <end position="480"/>
    </location>
</feature>
<keyword evidence="3" id="KW-1133">Transmembrane helix</keyword>
<dbReference type="PRINTS" id="PR00765">
    <property type="entry name" value="CRBOXYPTASEA"/>
</dbReference>
<dbReference type="Pfam" id="PF00246">
    <property type="entry name" value="Peptidase_M14"/>
    <property type="match status" value="1"/>
</dbReference>
<dbReference type="InterPro" id="IPR000834">
    <property type="entry name" value="Peptidase_M14"/>
</dbReference>
<keyword evidence="4" id="KW-0732">Signal</keyword>
<accession>A0A6T5WVG0</accession>
<sequence length="494" mass="55771">MWRLQRFRVVGSLPVLIWLLVQSFCVNYAGGKDLDPSYFRNIDDKRRGWIPTKKEAVWRGEDGQLWKYHGTLELAERLRGLEKRCKKIIKVEKIGKSTFQKTIDAIRVSKAVGKGGVLPKVKIIGNVHGDEPTGRVFTVALAEWLCDMMEKDSKASDVLSKVDLWLIPTMNPDGFEKKQRENSKGVDLNRDFPDRFSSKSMERSGKEQIETQLMMDWILEKGPFVSSLAIHEGALVANYPWDGTEDKSTKYQACPDDSTFRYLATKYATTHRKMSLASNKEFPNGGITNGAAWYPIYGSMQDWNYVVANCMELTLEVSENKWPHESLLSSMFEDNRKAMIDFILRSAHGGFTGVVYGIQSSRKIKENIPIAATIRIGASELNTTSDRTTGRFHRPLAPGRYSAEISAVNFKPKLLQIELPEDGTGIFLPIHLNSDVGKATTGVAIHKLDPLLEYQSGMVLFACGGITLALLWFIHSVLTYRYRKDGSLMNIIRK</sequence>
<dbReference type="GO" id="GO:0004181">
    <property type="term" value="F:metallocarboxypeptidase activity"/>
    <property type="evidence" value="ECO:0007669"/>
    <property type="project" value="InterPro"/>
</dbReference>
<keyword evidence="3" id="KW-0812">Transmembrane</keyword>
<evidence type="ECO:0000256" key="1">
    <source>
        <dbReference type="ARBA" id="ARBA00005988"/>
    </source>
</evidence>
<dbReference type="PANTHER" id="PTHR11532:SF57">
    <property type="entry name" value="CARBOXYPEPTIDASE D, B"/>
    <property type="match status" value="1"/>
</dbReference>
<evidence type="ECO:0000256" key="4">
    <source>
        <dbReference type="SAM" id="SignalP"/>
    </source>
</evidence>
<evidence type="ECO:0000256" key="3">
    <source>
        <dbReference type="SAM" id="Phobius"/>
    </source>
</evidence>
<dbReference type="PANTHER" id="PTHR11532">
    <property type="entry name" value="PROTEASE M14 CARBOXYPEPTIDASE"/>
    <property type="match status" value="1"/>
</dbReference>
<organism evidence="6">
    <name type="scientific">Picochlorum oklahomense</name>
    <dbReference type="NCBI Taxonomy" id="249345"/>
    <lineage>
        <taxon>Eukaryota</taxon>
        <taxon>Viridiplantae</taxon>
        <taxon>Chlorophyta</taxon>
        <taxon>core chlorophytes</taxon>
        <taxon>Trebouxiophyceae</taxon>
        <taxon>Trebouxiophyceae incertae sedis</taxon>
        <taxon>Picochlorum</taxon>
    </lineage>
</organism>
<dbReference type="PROSITE" id="PS52035">
    <property type="entry name" value="PEPTIDASE_M14"/>
    <property type="match status" value="1"/>
</dbReference>
<dbReference type="Gene3D" id="3.40.630.10">
    <property type="entry name" value="Zn peptidases"/>
    <property type="match status" value="1"/>
</dbReference>
<evidence type="ECO:0000259" key="5">
    <source>
        <dbReference type="PROSITE" id="PS52035"/>
    </source>
</evidence>
<name>A0A6T5WVG0_9CHLO</name>
<gene>
    <name evidence="6" type="ORF">POKL1161_LOCUS626</name>
    <name evidence="7" type="ORF">POKL1161_LOCUS627</name>
</gene>
<comment type="similarity">
    <text evidence="1 2">Belongs to the peptidase M14 family.</text>
</comment>
<protein>
    <recommendedName>
        <fullName evidence="5">Peptidase M14 domain-containing protein</fullName>
    </recommendedName>
</protein>
<proteinExistence type="inferred from homology"/>
<keyword evidence="3" id="KW-0472">Membrane</keyword>
<feature type="domain" description="Peptidase M14" evidence="5">
    <location>
        <begin position="67"/>
        <end position="346"/>
    </location>
</feature>
<dbReference type="EMBL" id="HBFV01000919">
    <property type="protein sequence ID" value="CAD8928273.1"/>
    <property type="molecule type" value="Transcribed_RNA"/>
</dbReference>
<dbReference type="GO" id="GO:0008270">
    <property type="term" value="F:zinc ion binding"/>
    <property type="evidence" value="ECO:0007669"/>
    <property type="project" value="InterPro"/>
</dbReference>
<dbReference type="SMART" id="SM00631">
    <property type="entry name" value="Zn_pept"/>
    <property type="match status" value="1"/>
</dbReference>
<evidence type="ECO:0000313" key="6">
    <source>
        <dbReference type="EMBL" id="CAD8928273.1"/>
    </source>
</evidence>
<reference evidence="6" key="1">
    <citation type="submission" date="2021-01" db="EMBL/GenBank/DDBJ databases">
        <authorList>
            <person name="Corre E."/>
            <person name="Pelletier E."/>
            <person name="Niang G."/>
            <person name="Scheremetjew M."/>
            <person name="Finn R."/>
            <person name="Kale V."/>
            <person name="Holt S."/>
            <person name="Cochrane G."/>
            <person name="Meng A."/>
            <person name="Brown T."/>
            <person name="Cohen L."/>
        </authorList>
    </citation>
    <scope>NUCLEOTIDE SEQUENCE</scope>
    <source>
        <strain evidence="6">CCMP2329</strain>
    </source>
</reference>
<feature type="active site" description="Proton donor/acceptor" evidence="2">
    <location>
        <position position="316"/>
    </location>
</feature>
<dbReference type="GO" id="GO:0006518">
    <property type="term" value="P:peptide metabolic process"/>
    <property type="evidence" value="ECO:0007669"/>
    <property type="project" value="TreeGrafter"/>
</dbReference>
<dbReference type="InterPro" id="IPR050753">
    <property type="entry name" value="Peptidase_M14_domain"/>
</dbReference>